<gene>
    <name evidence="3" type="ORF">SETIT_7G256500v2</name>
</gene>
<evidence type="ECO:0000313" key="3">
    <source>
        <dbReference type="EMBL" id="RCV35652.1"/>
    </source>
</evidence>
<name>A0A368RZP0_SETIT</name>
<protein>
    <submittedName>
        <fullName evidence="3">Uncharacterized protein</fullName>
    </submittedName>
</protein>
<dbReference type="AlphaFoldDB" id="A0A368RZP0"/>
<evidence type="ECO:0000256" key="2">
    <source>
        <dbReference type="SAM" id="SignalP"/>
    </source>
</evidence>
<feature type="region of interest" description="Disordered" evidence="1">
    <location>
        <begin position="395"/>
        <end position="414"/>
    </location>
</feature>
<sequence length="472" mass="51083">MHFAHARTLLALVPGIAGSQPAAGYGARRSRGHLCLTASALRGAPHVAFASAPARRGAWIYETRASNRANCLFHQCRCVFLARATRGRHATSISFMRPNEEDGELRAVAAGWADHVERLRVAGSHRVLEAPPHVRHLAVGPVHVRPSREHAAAHGHGPQRLEHGDVLVGGLPPHRVPHALAVAEHGPHGLLQHPPVVVVVALEAGAAHAGGTGGGVGGVAAIRVLLALQHDARARVGTELAEQRVRRERELHDQRGAAPRVVLQGQRDAAVAVAEERAGEAVPGRRRAGGRTHELRQQGVRRGEPRRRRDPARTGLQLPPAPRVQQRERPAHALEHPHRPGTAGRRTPPRRLLERVPRGARRGRRQRLALDGLVVVVSWSIPSEDMDAGRVLRSGSSAAPASTTSAITEGDELGPRYRCCARRPARPAAPPDRPPASAMDSLRLWICAARRRRHGGVLSWDRRLRLRFGMAG</sequence>
<feature type="compositionally biased region" description="Low complexity" evidence="1">
    <location>
        <begin position="396"/>
        <end position="406"/>
    </location>
</feature>
<dbReference type="OrthoDB" id="10682623at2759"/>
<accession>A0A368RZP0</accession>
<reference evidence="3" key="1">
    <citation type="journal article" date="2012" name="Nat. Biotechnol.">
        <title>Reference genome sequence of the model plant Setaria.</title>
        <authorList>
            <person name="Bennetzen J.L."/>
            <person name="Schmutz J."/>
            <person name="Wang H."/>
            <person name="Percifield R."/>
            <person name="Hawkins J."/>
            <person name="Pontaroli A.C."/>
            <person name="Estep M."/>
            <person name="Feng L."/>
            <person name="Vaughn J.N."/>
            <person name="Grimwood J."/>
            <person name="Jenkins J."/>
            <person name="Barry K."/>
            <person name="Lindquist E."/>
            <person name="Hellsten U."/>
            <person name="Deshpande S."/>
            <person name="Wang X."/>
            <person name="Wu X."/>
            <person name="Mitros T."/>
            <person name="Triplett J."/>
            <person name="Yang X."/>
            <person name="Ye C.Y."/>
            <person name="Mauro-Herrera M."/>
            <person name="Wang L."/>
            <person name="Li P."/>
            <person name="Sharma M."/>
            <person name="Sharma R."/>
            <person name="Ronald P.C."/>
            <person name="Panaud O."/>
            <person name="Kellogg E.A."/>
            <person name="Brutnell T.P."/>
            <person name="Doust A.N."/>
            <person name="Tuskan G.A."/>
            <person name="Rokhsar D."/>
            <person name="Devos K.M."/>
        </authorList>
    </citation>
    <scope>NUCLEOTIDE SEQUENCE [LARGE SCALE GENOMIC DNA]</scope>
    <source>
        <strain evidence="3">Yugu1</strain>
    </source>
</reference>
<feature type="chain" id="PRO_5016859332" evidence="2">
    <location>
        <begin position="19"/>
        <end position="472"/>
    </location>
</feature>
<keyword evidence="2" id="KW-0732">Signal</keyword>
<proteinExistence type="predicted"/>
<feature type="signal peptide" evidence="2">
    <location>
        <begin position="1"/>
        <end position="18"/>
    </location>
</feature>
<feature type="compositionally biased region" description="Basic and acidic residues" evidence="1">
    <location>
        <begin position="325"/>
        <end position="338"/>
    </location>
</feature>
<organism evidence="3">
    <name type="scientific">Setaria italica</name>
    <name type="common">Foxtail millet</name>
    <name type="synonym">Panicum italicum</name>
    <dbReference type="NCBI Taxonomy" id="4555"/>
    <lineage>
        <taxon>Eukaryota</taxon>
        <taxon>Viridiplantae</taxon>
        <taxon>Streptophyta</taxon>
        <taxon>Embryophyta</taxon>
        <taxon>Tracheophyta</taxon>
        <taxon>Spermatophyta</taxon>
        <taxon>Magnoliopsida</taxon>
        <taxon>Liliopsida</taxon>
        <taxon>Poales</taxon>
        <taxon>Poaceae</taxon>
        <taxon>PACMAD clade</taxon>
        <taxon>Panicoideae</taxon>
        <taxon>Panicodae</taxon>
        <taxon>Paniceae</taxon>
        <taxon>Cenchrinae</taxon>
        <taxon>Setaria</taxon>
    </lineage>
</organism>
<evidence type="ECO:0000256" key="1">
    <source>
        <dbReference type="SAM" id="MobiDB-lite"/>
    </source>
</evidence>
<reference evidence="3" key="2">
    <citation type="submission" date="2015-07" db="EMBL/GenBank/DDBJ databases">
        <authorList>
            <person name="Noorani M."/>
        </authorList>
    </citation>
    <scope>NUCLEOTIDE SEQUENCE</scope>
    <source>
        <strain evidence="3">Yugu1</strain>
    </source>
</reference>
<dbReference type="EMBL" id="CM003534">
    <property type="protein sequence ID" value="RCV35652.1"/>
    <property type="molecule type" value="Genomic_DNA"/>
</dbReference>
<feature type="region of interest" description="Disordered" evidence="1">
    <location>
        <begin position="274"/>
        <end position="350"/>
    </location>
</feature>